<dbReference type="EMBL" id="CAJVQB010053297">
    <property type="protein sequence ID" value="CAG8836315.1"/>
    <property type="molecule type" value="Genomic_DNA"/>
</dbReference>
<gene>
    <name evidence="1" type="ORF">GMARGA_LOCUS32974</name>
</gene>
<reference evidence="1 2" key="1">
    <citation type="submission" date="2021-06" db="EMBL/GenBank/DDBJ databases">
        <authorList>
            <person name="Kallberg Y."/>
            <person name="Tangrot J."/>
            <person name="Rosling A."/>
        </authorList>
    </citation>
    <scope>NUCLEOTIDE SEQUENCE [LARGE SCALE GENOMIC DNA]</scope>
    <source>
        <strain evidence="1 2">120-4 pot B 10/14</strain>
    </source>
</reference>
<sequence length="47" mass="5309">MPGGILTHVNSSFTIDIIDSPQQQQRPLYASDYPQPIDRGKKLLQLQ</sequence>
<feature type="non-terminal residue" evidence="1">
    <location>
        <position position="47"/>
    </location>
</feature>
<proteinExistence type="predicted"/>
<name>A0ABN7WPV6_GIGMA</name>
<dbReference type="Proteomes" id="UP000789901">
    <property type="component" value="Unassembled WGS sequence"/>
</dbReference>
<organism evidence="1 2">
    <name type="scientific">Gigaspora margarita</name>
    <dbReference type="NCBI Taxonomy" id="4874"/>
    <lineage>
        <taxon>Eukaryota</taxon>
        <taxon>Fungi</taxon>
        <taxon>Fungi incertae sedis</taxon>
        <taxon>Mucoromycota</taxon>
        <taxon>Glomeromycotina</taxon>
        <taxon>Glomeromycetes</taxon>
        <taxon>Diversisporales</taxon>
        <taxon>Gigasporaceae</taxon>
        <taxon>Gigaspora</taxon>
    </lineage>
</organism>
<comment type="caution">
    <text evidence="1">The sequence shown here is derived from an EMBL/GenBank/DDBJ whole genome shotgun (WGS) entry which is preliminary data.</text>
</comment>
<keyword evidence="2" id="KW-1185">Reference proteome</keyword>
<evidence type="ECO:0000313" key="2">
    <source>
        <dbReference type="Proteomes" id="UP000789901"/>
    </source>
</evidence>
<protein>
    <submittedName>
        <fullName evidence="1">16605_t:CDS:1</fullName>
    </submittedName>
</protein>
<evidence type="ECO:0000313" key="1">
    <source>
        <dbReference type="EMBL" id="CAG8836315.1"/>
    </source>
</evidence>
<accession>A0ABN7WPV6</accession>